<gene>
    <name evidence="4" type="ORF">B4114_0801</name>
</gene>
<dbReference type="Proteomes" id="UP000075517">
    <property type="component" value="Unassembled WGS sequence"/>
</dbReference>
<sequence>MFVGLFSFWKKKKKRPPQRPISQLWETLRQSSDFVEVSFVVGGKELSIYYFDSLVDPQVLQERILCHLQNDIPNHPTVRLEDLQQIVPILRIEVSEDTALIEEKVLKGFVAVTFREQPNKAALMGAAAENLGLRENNDSENEFSVVGPKVGFVENVGVNLHLIRRQVVTPNLVFREMSIGSVSKTKVVIAYIDGVANPEVVQTVTQRLESIHFDVVFDNAILDQLLADNSRTPFPLFISTERIDRTIYALVSGQVAIFCDGSPYAVIGPAALFDFFTSPEDYYLPWVLGTFLRLIRFFGVAFSVLASPIYVAVLTYHYEMIPEDLLGPIIYSRANVPFPPMLEVLFLEITIELLREAGARLPTKVAQTLGIVGGIVIGQATVDAGLTSTFLLIVVALAALASFTTPIFKMSNTIRFIRFPFILFAACWGGIGIIFAVCGLLIHLGRLQSFGYPYLLPFYPFRVRSFRDTFVRSPYSETAERPMFLRPRSRFRYDPNAAKQKRDIDE</sequence>
<organism evidence="4 5">
    <name type="scientific">Geobacillus stearothermophilus</name>
    <name type="common">Bacillus stearothermophilus</name>
    <dbReference type="NCBI Taxonomy" id="1422"/>
    <lineage>
        <taxon>Bacteria</taxon>
        <taxon>Bacillati</taxon>
        <taxon>Bacillota</taxon>
        <taxon>Bacilli</taxon>
        <taxon>Bacillales</taxon>
        <taxon>Anoxybacillaceae</taxon>
        <taxon>Geobacillus</taxon>
    </lineage>
</organism>
<dbReference type="EMBL" id="LQYY01000012">
    <property type="protein sequence ID" value="KYD35170.1"/>
    <property type="molecule type" value="Genomic_DNA"/>
</dbReference>
<comment type="similarity">
    <text evidence="1">Belongs to the GerABKA family.</text>
</comment>
<name>A0A150NEN8_GEOSE</name>
<evidence type="ECO:0000313" key="4">
    <source>
        <dbReference type="EMBL" id="KYD35170.1"/>
    </source>
</evidence>
<feature type="transmembrane region" description="Helical" evidence="3">
    <location>
        <begin position="388"/>
        <end position="408"/>
    </location>
</feature>
<evidence type="ECO:0000256" key="2">
    <source>
        <dbReference type="ARBA" id="ARBA00023136"/>
    </source>
</evidence>
<keyword evidence="3" id="KW-0812">Transmembrane</keyword>
<evidence type="ECO:0000313" key="5">
    <source>
        <dbReference type="Proteomes" id="UP000075517"/>
    </source>
</evidence>
<feature type="transmembrane region" description="Helical" evidence="3">
    <location>
        <begin position="294"/>
        <end position="316"/>
    </location>
</feature>
<dbReference type="PANTHER" id="PTHR22550">
    <property type="entry name" value="SPORE GERMINATION PROTEIN"/>
    <property type="match status" value="1"/>
</dbReference>
<feature type="transmembrane region" description="Helical" evidence="3">
    <location>
        <begin position="366"/>
        <end position="382"/>
    </location>
</feature>
<dbReference type="PIRSF" id="PIRSF005690">
    <property type="entry name" value="GerBA"/>
    <property type="match status" value="1"/>
</dbReference>
<dbReference type="InterPro" id="IPR004995">
    <property type="entry name" value="Spore_Ger"/>
</dbReference>
<dbReference type="Pfam" id="PF03323">
    <property type="entry name" value="GerA"/>
    <property type="match status" value="1"/>
</dbReference>
<comment type="caution">
    <text evidence="4">The sequence shown here is derived from an EMBL/GenBank/DDBJ whole genome shotgun (WGS) entry which is preliminary data.</text>
</comment>
<dbReference type="PANTHER" id="PTHR22550:SF5">
    <property type="entry name" value="LEUCINE ZIPPER PROTEIN 4"/>
    <property type="match status" value="1"/>
</dbReference>
<feature type="transmembrane region" description="Helical" evidence="3">
    <location>
        <begin position="420"/>
        <end position="444"/>
    </location>
</feature>
<dbReference type="InterPro" id="IPR050768">
    <property type="entry name" value="UPF0353/GerABKA_families"/>
</dbReference>
<dbReference type="GO" id="GO:0009847">
    <property type="term" value="P:spore germination"/>
    <property type="evidence" value="ECO:0007669"/>
    <property type="project" value="InterPro"/>
</dbReference>
<proteinExistence type="inferred from homology"/>
<evidence type="ECO:0000256" key="1">
    <source>
        <dbReference type="ARBA" id="ARBA00005278"/>
    </source>
</evidence>
<dbReference type="PATRIC" id="fig|1422.17.peg.1194"/>
<dbReference type="GO" id="GO:0016020">
    <property type="term" value="C:membrane"/>
    <property type="evidence" value="ECO:0007669"/>
    <property type="project" value="InterPro"/>
</dbReference>
<accession>A0A150NEN8</accession>
<reference evidence="4 5" key="1">
    <citation type="submission" date="2016-01" db="EMBL/GenBank/DDBJ databases">
        <title>Draft Genome Sequences of Seven Thermophilic Sporeformers Isolated from Foods.</title>
        <authorList>
            <person name="Berendsen E.M."/>
            <person name="Wells-Bennik M.H."/>
            <person name="Krawcyk A.O."/>
            <person name="De Jong A."/>
            <person name="Holsappel S."/>
            <person name="Eijlander R.T."/>
            <person name="Kuipers O.P."/>
        </authorList>
    </citation>
    <scope>NUCLEOTIDE SEQUENCE [LARGE SCALE GENOMIC DNA]</scope>
    <source>
        <strain evidence="4 5">B4114</strain>
    </source>
</reference>
<evidence type="ECO:0000256" key="3">
    <source>
        <dbReference type="SAM" id="Phobius"/>
    </source>
</evidence>
<keyword evidence="2 3" id="KW-0472">Membrane</keyword>
<protein>
    <recommendedName>
        <fullName evidence="6">Spore germination protein</fullName>
    </recommendedName>
</protein>
<keyword evidence="3" id="KW-1133">Transmembrane helix</keyword>
<dbReference type="AlphaFoldDB" id="A0A150NEN8"/>
<evidence type="ECO:0008006" key="6">
    <source>
        <dbReference type="Google" id="ProtNLM"/>
    </source>
</evidence>